<reference evidence="2" key="1">
    <citation type="submission" date="2017-07" db="EMBL/GenBank/DDBJ databases">
        <title>Taro Niue Genome Assembly and Annotation.</title>
        <authorList>
            <person name="Atibalentja N."/>
            <person name="Keating K."/>
            <person name="Fields C.J."/>
        </authorList>
    </citation>
    <scope>NUCLEOTIDE SEQUENCE</scope>
    <source>
        <strain evidence="2">Niue_2</strain>
        <tissue evidence="2">Leaf</tissue>
    </source>
</reference>
<organism evidence="2 3">
    <name type="scientific">Colocasia esculenta</name>
    <name type="common">Wild taro</name>
    <name type="synonym">Arum esculentum</name>
    <dbReference type="NCBI Taxonomy" id="4460"/>
    <lineage>
        <taxon>Eukaryota</taxon>
        <taxon>Viridiplantae</taxon>
        <taxon>Streptophyta</taxon>
        <taxon>Embryophyta</taxon>
        <taxon>Tracheophyta</taxon>
        <taxon>Spermatophyta</taxon>
        <taxon>Magnoliopsida</taxon>
        <taxon>Liliopsida</taxon>
        <taxon>Araceae</taxon>
        <taxon>Aroideae</taxon>
        <taxon>Colocasieae</taxon>
        <taxon>Colocasia</taxon>
    </lineage>
</organism>
<dbReference type="EMBL" id="NMUH01003943">
    <property type="protein sequence ID" value="MQM07746.1"/>
    <property type="molecule type" value="Genomic_DNA"/>
</dbReference>
<evidence type="ECO:0000256" key="1">
    <source>
        <dbReference type="SAM" id="MobiDB-lite"/>
    </source>
</evidence>
<comment type="caution">
    <text evidence="2">The sequence shown here is derived from an EMBL/GenBank/DDBJ whole genome shotgun (WGS) entry which is preliminary data.</text>
</comment>
<keyword evidence="3" id="KW-1185">Reference proteome</keyword>
<name>A0A843WJ55_COLES</name>
<dbReference type="Proteomes" id="UP000652761">
    <property type="component" value="Unassembled WGS sequence"/>
</dbReference>
<evidence type="ECO:0000313" key="3">
    <source>
        <dbReference type="Proteomes" id="UP000652761"/>
    </source>
</evidence>
<gene>
    <name evidence="2" type="ORF">Taro_040588</name>
</gene>
<feature type="region of interest" description="Disordered" evidence="1">
    <location>
        <begin position="15"/>
        <end position="36"/>
    </location>
</feature>
<accession>A0A843WJ55</accession>
<protein>
    <submittedName>
        <fullName evidence="2">Uncharacterized protein</fullName>
    </submittedName>
</protein>
<evidence type="ECO:0000313" key="2">
    <source>
        <dbReference type="EMBL" id="MQM07746.1"/>
    </source>
</evidence>
<dbReference type="AlphaFoldDB" id="A0A843WJ55"/>
<proteinExistence type="predicted"/>
<sequence length="82" mass="9190">MHKILVRNQIKSMAISRSTVEGTHQGPDLGPEPHYDEVQVPHANEASHVQCYRVNQIHEPGKGPYLALAWECRDLLHEGGVL</sequence>